<evidence type="ECO:0000256" key="1">
    <source>
        <dbReference type="ARBA" id="ARBA00007847"/>
    </source>
</evidence>
<proteinExistence type="inferred from homology"/>
<reference evidence="3" key="1">
    <citation type="submission" date="2021-10" db="EMBL/GenBank/DDBJ databases">
        <title>Anaerobic single-cell dispensing facilitates the cultivation of human gut bacteria.</title>
        <authorList>
            <person name="Afrizal A."/>
        </authorList>
    </citation>
    <scope>NUCLEOTIDE SEQUENCE</scope>
    <source>
        <strain evidence="3">CLA-AA-H250</strain>
    </source>
</reference>
<dbReference type="PANTHER" id="PTHR21198:SF7">
    <property type="entry name" value="ASPARTATE-GLUTAMATE RACEMASE FAMILY"/>
    <property type="match status" value="1"/>
</dbReference>
<name>A0AAE3DHS7_9FIRM</name>
<dbReference type="Proteomes" id="UP001199424">
    <property type="component" value="Unassembled WGS sequence"/>
</dbReference>
<dbReference type="Pfam" id="PF01177">
    <property type="entry name" value="Asp_Glu_race"/>
    <property type="match status" value="1"/>
</dbReference>
<dbReference type="EMBL" id="JAJEQC010000001">
    <property type="protein sequence ID" value="MCC2135842.1"/>
    <property type="molecule type" value="Genomic_DNA"/>
</dbReference>
<comment type="similarity">
    <text evidence="1">Belongs to the aspartate/glutamate racemases family.</text>
</comment>
<dbReference type="AlphaFoldDB" id="A0AAE3DHS7"/>
<dbReference type="InterPro" id="IPR033134">
    <property type="entry name" value="Asp/Glu_racemase_AS_2"/>
</dbReference>
<dbReference type="InterPro" id="IPR001920">
    <property type="entry name" value="Asp/Glu_race"/>
</dbReference>
<comment type="caution">
    <text evidence="3">The sequence shown here is derived from an EMBL/GenBank/DDBJ whole genome shotgun (WGS) entry which is preliminary data.</text>
</comment>
<evidence type="ECO:0000313" key="3">
    <source>
        <dbReference type="EMBL" id="MCC2135842.1"/>
    </source>
</evidence>
<dbReference type="PANTHER" id="PTHR21198">
    <property type="entry name" value="GLUTAMATE RACEMASE"/>
    <property type="match status" value="1"/>
</dbReference>
<dbReference type="PROSITE" id="PS00924">
    <property type="entry name" value="ASP_GLU_RACEMASE_2"/>
    <property type="match status" value="1"/>
</dbReference>
<dbReference type="GO" id="GO:0047661">
    <property type="term" value="F:amino-acid racemase activity"/>
    <property type="evidence" value="ECO:0007669"/>
    <property type="project" value="InterPro"/>
</dbReference>
<dbReference type="InterPro" id="IPR004380">
    <property type="entry name" value="Asp_race"/>
</dbReference>
<keyword evidence="2 3" id="KW-0413">Isomerase</keyword>
<dbReference type="SUPFAM" id="SSF53681">
    <property type="entry name" value="Aspartate/glutamate racemase"/>
    <property type="match status" value="2"/>
</dbReference>
<sequence>MNSLGVIGGLGPMATAYLLELITDMTDARTDQEHLDAIIFNRPSVPDRTAYILDHTKPSPVPPMIDIAQKLEALGVCALATPCVTAHSFHDELQSSVHIPFIHMVRETAAYLKEAGCKKPGIMATTGTVHMGLFQTALTDAGLSYVLPNDEMQQNVMSLIYDCVKAGEPADMVKFRAVSDALRADGCDAIILGCTEISIIKRDNELGPGYLDALEVLARACILACGKKLKPKYSSLIQQ</sequence>
<organism evidence="3 4">
    <name type="scientific">Hominenteromicrobium mulieris</name>
    <dbReference type="NCBI Taxonomy" id="2885357"/>
    <lineage>
        <taxon>Bacteria</taxon>
        <taxon>Bacillati</taxon>
        <taxon>Bacillota</taxon>
        <taxon>Clostridia</taxon>
        <taxon>Eubacteriales</taxon>
        <taxon>Oscillospiraceae</taxon>
        <taxon>Hominenteromicrobium</taxon>
    </lineage>
</organism>
<keyword evidence="4" id="KW-1185">Reference proteome</keyword>
<evidence type="ECO:0000313" key="4">
    <source>
        <dbReference type="Proteomes" id="UP001199424"/>
    </source>
</evidence>
<gene>
    <name evidence="3" type="ORF">LKD31_02265</name>
</gene>
<protein>
    <submittedName>
        <fullName evidence="3">Amino acid racemase</fullName>
        <ecNumber evidence="3">5.1.1.-</ecNumber>
    </submittedName>
</protein>
<dbReference type="NCBIfam" id="TIGR00035">
    <property type="entry name" value="asp_race"/>
    <property type="match status" value="1"/>
</dbReference>
<dbReference type="EC" id="5.1.1.-" evidence="3"/>
<dbReference type="RefSeq" id="WP_308448441.1">
    <property type="nucleotide sequence ID" value="NZ_JAJEQC010000001.1"/>
</dbReference>
<accession>A0AAE3DHS7</accession>
<evidence type="ECO:0000256" key="2">
    <source>
        <dbReference type="ARBA" id="ARBA00023235"/>
    </source>
</evidence>
<dbReference type="Gene3D" id="3.40.50.1860">
    <property type="match status" value="2"/>
</dbReference>
<dbReference type="InterPro" id="IPR015942">
    <property type="entry name" value="Asp/Glu/hydantoin_racemase"/>
</dbReference>